<keyword evidence="3" id="KW-0328">Glycosyltransferase</keyword>
<comment type="caution">
    <text evidence="9">The sequence shown here is derived from an EMBL/GenBank/DDBJ whole genome shotgun (WGS) entry which is preliminary data.</text>
</comment>
<evidence type="ECO:0000256" key="5">
    <source>
        <dbReference type="ARBA" id="ARBA00022692"/>
    </source>
</evidence>
<proteinExistence type="predicted"/>
<dbReference type="PANTHER" id="PTHR33908">
    <property type="entry name" value="MANNOSYLTRANSFERASE YKCB-RELATED"/>
    <property type="match status" value="1"/>
</dbReference>
<feature type="transmembrane region" description="Helical" evidence="8">
    <location>
        <begin position="209"/>
        <end position="227"/>
    </location>
</feature>
<keyword evidence="2" id="KW-1003">Cell membrane</keyword>
<evidence type="ECO:0000256" key="8">
    <source>
        <dbReference type="SAM" id="Phobius"/>
    </source>
</evidence>
<dbReference type="EMBL" id="LPWA01000131">
    <property type="protein sequence ID" value="KUM24684.1"/>
    <property type="molecule type" value="Genomic_DNA"/>
</dbReference>
<evidence type="ECO:0000256" key="7">
    <source>
        <dbReference type="ARBA" id="ARBA00023136"/>
    </source>
</evidence>
<evidence type="ECO:0000256" key="1">
    <source>
        <dbReference type="ARBA" id="ARBA00004651"/>
    </source>
</evidence>
<keyword evidence="4" id="KW-0808">Transferase</keyword>
<organism evidence="9 10">
    <name type="scientific">Rhizobium loti</name>
    <name type="common">Mesorhizobium loti</name>
    <dbReference type="NCBI Taxonomy" id="381"/>
    <lineage>
        <taxon>Bacteria</taxon>
        <taxon>Pseudomonadati</taxon>
        <taxon>Pseudomonadota</taxon>
        <taxon>Alphaproteobacteria</taxon>
        <taxon>Hyphomicrobiales</taxon>
        <taxon>Phyllobacteriaceae</taxon>
        <taxon>Mesorhizobium</taxon>
    </lineage>
</organism>
<protein>
    <recommendedName>
        <fullName evidence="11">Glycosyltransferase RgtA/B/C/D-like domain-containing protein</fullName>
    </recommendedName>
</protein>
<evidence type="ECO:0000256" key="3">
    <source>
        <dbReference type="ARBA" id="ARBA00022676"/>
    </source>
</evidence>
<evidence type="ECO:0000256" key="4">
    <source>
        <dbReference type="ARBA" id="ARBA00022679"/>
    </source>
</evidence>
<comment type="subcellular location">
    <subcellularLocation>
        <location evidence="1">Cell membrane</location>
        <topology evidence="1">Multi-pass membrane protein</topology>
    </subcellularLocation>
</comment>
<reference evidence="9 10" key="1">
    <citation type="submission" date="2015-12" db="EMBL/GenBank/DDBJ databases">
        <title>Draft genome sequence of Mesorhizobium sp. UFLA 01-765, a multitolerant efficient symbiont and plant-growth promoting strain isolated from Zn-mining soil using Leucaena leucocephala as a trap plant.</title>
        <authorList>
            <person name="Rangel W.M."/>
            <person name="Thijs S."/>
            <person name="Longatti S.M."/>
            <person name="Moreira F.M."/>
            <person name="Weyens N."/>
            <person name="Vangronsveld J."/>
            <person name="Van Hamme J.D."/>
            <person name="Bottos E.M."/>
            <person name="Rineau F."/>
        </authorList>
    </citation>
    <scope>NUCLEOTIDE SEQUENCE [LARGE SCALE GENOMIC DNA]</scope>
    <source>
        <strain evidence="9 10">UFLA 01-765</strain>
    </source>
</reference>
<keyword evidence="7 8" id="KW-0472">Membrane</keyword>
<feature type="transmembrane region" description="Helical" evidence="8">
    <location>
        <begin position="163"/>
        <end position="179"/>
    </location>
</feature>
<dbReference type="GO" id="GO:0005886">
    <property type="term" value="C:plasma membrane"/>
    <property type="evidence" value="ECO:0007669"/>
    <property type="project" value="UniProtKB-SubCell"/>
</dbReference>
<evidence type="ECO:0008006" key="11">
    <source>
        <dbReference type="Google" id="ProtNLM"/>
    </source>
</evidence>
<keyword evidence="5 8" id="KW-0812">Transmembrane</keyword>
<evidence type="ECO:0000256" key="2">
    <source>
        <dbReference type="ARBA" id="ARBA00022475"/>
    </source>
</evidence>
<feature type="transmembrane region" description="Helical" evidence="8">
    <location>
        <begin position="20"/>
        <end position="40"/>
    </location>
</feature>
<keyword evidence="6 8" id="KW-1133">Transmembrane helix</keyword>
<feature type="transmembrane region" description="Helical" evidence="8">
    <location>
        <begin position="114"/>
        <end position="133"/>
    </location>
</feature>
<sequence>MASLVGFFDAKAEAPVRVSRWTILILFGVVAALELATALFREVNWDEFHFLSLVFEYKRASLSLALQTFHVHLFSWLTLLPTDEIGTIVIARCLMWLLHLATLLFLFKTAENLVSARGALWATVLYATLSFVMRSATGFRADPIITALLMGALFGLTRDRLPFRLLILSALAVTFAGLISIKSVFYVPTIVMVAILQLVRLHDKVLLRNMVIALVIAAAAFASLFLWHSASLAQVVSQAGNTLTSAYNKQMVDSNLFYGARFLAYSLAVDALQWSVLCVGMGMAVARTINNTGAERLRALTILSFALPLLCIVFYRNSFPYFYVFMMAPVAVVGALAADKLSSLSKILGAIPAIFVALAVGHAIPEFQRDQSAQRSLISAVHQILPDPVPYIAQTGMVASYPHAGFLMSTWGIEEYRDRGEPVLLHAIEKEGPLFVIVSGPALSAALEPGPVSVNADEELLPADIEALKENYVRHWGPIWIAGKQLPATGGIEATFEIHIPGSYSMTADAPVEIDRRLVLPGDVVELAGGMHSYKGGVATLRHGRNPPVPTREPPTAIFTGF</sequence>
<evidence type="ECO:0000313" key="9">
    <source>
        <dbReference type="EMBL" id="KUM24684.1"/>
    </source>
</evidence>
<dbReference type="InterPro" id="IPR050297">
    <property type="entry name" value="LipidA_mod_glycosyltrf_83"/>
</dbReference>
<evidence type="ECO:0000256" key="6">
    <source>
        <dbReference type="ARBA" id="ARBA00022989"/>
    </source>
</evidence>
<gene>
    <name evidence="9" type="ORF">AU467_06110</name>
</gene>
<feature type="transmembrane region" description="Helical" evidence="8">
    <location>
        <begin position="85"/>
        <end position="107"/>
    </location>
</feature>
<evidence type="ECO:0000313" key="10">
    <source>
        <dbReference type="Proteomes" id="UP000053176"/>
    </source>
</evidence>
<dbReference type="GO" id="GO:0016763">
    <property type="term" value="F:pentosyltransferase activity"/>
    <property type="evidence" value="ECO:0007669"/>
    <property type="project" value="TreeGrafter"/>
</dbReference>
<accession>A0A101KPJ8</accession>
<dbReference type="OrthoDB" id="7714635at2"/>
<dbReference type="PANTHER" id="PTHR33908:SF11">
    <property type="entry name" value="MEMBRANE PROTEIN"/>
    <property type="match status" value="1"/>
</dbReference>
<dbReference type="Proteomes" id="UP000053176">
    <property type="component" value="Unassembled WGS sequence"/>
</dbReference>
<feature type="transmembrane region" description="Helical" evidence="8">
    <location>
        <begin position="321"/>
        <end position="338"/>
    </location>
</feature>
<dbReference type="AlphaFoldDB" id="A0A101KPJ8"/>
<feature type="transmembrane region" description="Helical" evidence="8">
    <location>
        <begin position="347"/>
        <end position="365"/>
    </location>
</feature>
<feature type="transmembrane region" description="Helical" evidence="8">
    <location>
        <begin position="262"/>
        <end position="285"/>
    </location>
</feature>
<dbReference type="GO" id="GO:0009103">
    <property type="term" value="P:lipopolysaccharide biosynthetic process"/>
    <property type="evidence" value="ECO:0007669"/>
    <property type="project" value="UniProtKB-ARBA"/>
</dbReference>
<name>A0A101KPJ8_RHILI</name>
<feature type="transmembrane region" description="Helical" evidence="8">
    <location>
        <begin position="297"/>
        <end position="315"/>
    </location>
</feature>